<evidence type="ECO:0000313" key="2">
    <source>
        <dbReference type="Proteomes" id="UP001152795"/>
    </source>
</evidence>
<proteinExistence type="predicted"/>
<accession>A0A7D9EW83</accession>
<name>A0A7D9EW83_PARCT</name>
<dbReference type="Proteomes" id="UP001152795">
    <property type="component" value="Unassembled WGS sequence"/>
</dbReference>
<dbReference type="EMBL" id="CACRXK020010147">
    <property type="protein sequence ID" value="CAB4018746.1"/>
    <property type="molecule type" value="Genomic_DNA"/>
</dbReference>
<protein>
    <submittedName>
        <fullName evidence="1">Uncharacterized protein</fullName>
    </submittedName>
</protein>
<comment type="caution">
    <text evidence="1">The sequence shown here is derived from an EMBL/GenBank/DDBJ whole genome shotgun (WGS) entry which is preliminary data.</text>
</comment>
<keyword evidence="2" id="KW-1185">Reference proteome</keyword>
<reference evidence="1" key="1">
    <citation type="submission" date="2020-04" db="EMBL/GenBank/DDBJ databases">
        <authorList>
            <person name="Alioto T."/>
            <person name="Alioto T."/>
            <person name="Gomez Garrido J."/>
        </authorList>
    </citation>
    <scope>NUCLEOTIDE SEQUENCE</scope>
    <source>
        <strain evidence="1">A484AB</strain>
    </source>
</reference>
<dbReference type="AlphaFoldDB" id="A0A7D9EW83"/>
<sequence length="159" mass="17972">MVVGLCGVIAWVVVGDVRVKVSLGVDGMAVGDTIGVLGWVWVARRSQKDLDNMRNTGHVCLRANSISTRERTSLLRVKTTTTSQPVVELYISDHGDYDRGIRRRKKLTARTVPMKSQKCGEADVVNLTKWRWQLWEREGPEDFRACFVQGRKMCARPLL</sequence>
<evidence type="ECO:0000313" key="1">
    <source>
        <dbReference type="EMBL" id="CAB4018746.1"/>
    </source>
</evidence>
<organism evidence="1 2">
    <name type="scientific">Paramuricea clavata</name>
    <name type="common">Red gorgonian</name>
    <name type="synonym">Violescent sea-whip</name>
    <dbReference type="NCBI Taxonomy" id="317549"/>
    <lineage>
        <taxon>Eukaryota</taxon>
        <taxon>Metazoa</taxon>
        <taxon>Cnidaria</taxon>
        <taxon>Anthozoa</taxon>
        <taxon>Octocorallia</taxon>
        <taxon>Malacalcyonacea</taxon>
        <taxon>Plexauridae</taxon>
        <taxon>Paramuricea</taxon>
    </lineage>
</organism>
<gene>
    <name evidence="1" type="ORF">PACLA_8A038695</name>
</gene>